<protein>
    <submittedName>
        <fullName evidence="1">Uncharacterized protein</fullName>
    </submittedName>
</protein>
<keyword evidence="2" id="KW-1185">Reference proteome</keyword>
<sequence length="175" mass="20658">MDRMREERKREQKSDKRRVMELRGMETEGGMKRWMTLDASTRVKAQRFTPRLTLSWDMAYRHGHRITSLASEGDLLSDKSSRHFGRLGKAFEEEGEERQQEAGVEQELPHSRTEDENSTFVYATVNVELVWKERGRRKGHIDIRQMAISPYSPGYCRVRWETIGLDYYMKVPEGK</sequence>
<evidence type="ECO:0000313" key="1">
    <source>
        <dbReference type="EMBL" id="KAG8002546.1"/>
    </source>
</evidence>
<reference evidence="1" key="1">
    <citation type="submission" date="2020-04" db="EMBL/GenBank/DDBJ databases">
        <title>A chromosome-scale assembly and high-density genetic map of the yellow drum (Nibea albiflora) genome.</title>
        <authorList>
            <person name="Xu D."/>
            <person name="Zhang W."/>
            <person name="Chen R."/>
            <person name="Tan P."/>
            <person name="Wang L."/>
            <person name="Song H."/>
            <person name="Tian L."/>
            <person name="Zhu Q."/>
            <person name="Wang B."/>
        </authorList>
    </citation>
    <scope>NUCLEOTIDE SEQUENCE</scope>
    <source>
        <strain evidence="1">ZJHYS-2018</strain>
    </source>
</reference>
<comment type="caution">
    <text evidence="1">The sequence shown here is derived from an EMBL/GenBank/DDBJ whole genome shotgun (WGS) entry which is preliminary data.</text>
</comment>
<name>A0ACB7EKH8_NIBAL</name>
<dbReference type="Proteomes" id="UP000805704">
    <property type="component" value="Chromosome 5"/>
</dbReference>
<accession>A0ACB7EKH8</accession>
<gene>
    <name evidence="1" type="ORF">GBF38_015002</name>
</gene>
<organism evidence="1 2">
    <name type="scientific">Nibea albiflora</name>
    <name type="common">Yellow drum</name>
    <name type="synonym">Corvina albiflora</name>
    <dbReference type="NCBI Taxonomy" id="240163"/>
    <lineage>
        <taxon>Eukaryota</taxon>
        <taxon>Metazoa</taxon>
        <taxon>Chordata</taxon>
        <taxon>Craniata</taxon>
        <taxon>Vertebrata</taxon>
        <taxon>Euteleostomi</taxon>
        <taxon>Actinopterygii</taxon>
        <taxon>Neopterygii</taxon>
        <taxon>Teleostei</taxon>
        <taxon>Neoteleostei</taxon>
        <taxon>Acanthomorphata</taxon>
        <taxon>Eupercaria</taxon>
        <taxon>Sciaenidae</taxon>
        <taxon>Nibea</taxon>
    </lineage>
</organism>
<dbReference type="EMBL" id="CM024793">
    <property type="protein sequence ID" value="KAG8002546.1"/>
    <property type="molecule type" value="Genomic_DNA"/>
</dbReference>
<proteinExistence type="predicted"/>
<evidence type="ECO:0000313" key="2">
    <source>
        <dbReference type="Proteomes" id="UP000805704"/>
    </source>
</evidence>